<comment type="caution">
    <text evidence="4">The sequence shown here is derived from an EMBL/GenBank/DDBJ whole genome shotgun (WGS) entry which is preliminary data.</text>
</comment>
<dbReference type="Pfam" id="PF04043">
    <property type="entry name" value="PMEI"/>
    <property type="match status" value="1"/>
</dbReference>
<dbReference type="CDD" id="cd15798">
    <property type="entry name" value="PMEI-like_3"/>
    <property type="match status" value="1"/>
</dbReference>
<accession>A0A822Y2E3</accession>
<feature type="domain" description="Pectinesterase inhibitor" evidence="3">
    <location>
        <begin position="38"/>
        <end position="122"/>
    </location>
</feature>
<sequence length="132" mass="14521">MKDDRALLVSWARFKIRTLTVVLILPSTALPVNPPMQVSSFVNAALNVSLTNAHSISTMITELPKIHGMKPTEAAAIQDCTKTIGDSADELQRSMAEMSRLGDPNSVFRISNIQTWVSHCIAHSTVFTNRRS</sequence>
<organism evidence="4 5">
    <name type="scientific">Nelumbo nucifera</name>
    <name type="common">Sacred lotus</name>
    <dbReference type="NCBI Taxonomy" id="4432"/>
    <lineage>
        <taxon>Eukaryota</taxon>
        <taxon>Viridiplantae</taxon>
        <taxon>Streptophyta</taxon>
        <taxon>Embryophyta</taxon>
        <taxon>Tracheophyta</taxon>
        <taxon>Spermatophyta</taxon>
        <taxon>Magnoliopsida</taxon>
        <taxon>Proteales</taxon>
        <taxon>Nelumbonaceae</taxon>
        <taxon>Nelumbo</taxon>
    </lineage>
</organism>
<evidence type="ECO:0000313" key="4">
    <source>
        <dbReference type="EMBL" id="DAD26422.1"/>
    </source>
</evidence>
<evidence type="ECO:0000313" key="5">
    <source>
        <dbReference type="Proteomes" id="UP000607653"/>
    </source>
</evidence>
<dbReference type="SUPFAM" id="SSF101148">
    <property type="entry name" value="Plant invertase/pectin methylesterase inhibitor"/>
    <property type="match status" value="1"/>
</dbReference>
<dbReference type="PANTHER" id="PTHR31080">
    <property type="entry name" value="PECTINESTERASE INHIBITOR-LIKE"/>
    <property type="match status" value="1"/>
</dbReference>
<evidence type="ECO:0000256" key="1">
    <source>
        <dbReference type="ARBA" id="ARBA00022729"/>
    </source>
</evidence>
<name>A0A822Y2E3_NELNU</name>
<feature type="chain" id="PRO_5032715343" description="Pectinesterase inhibitor domain-containing protein" evidence="2">
    <location>
        <begin position="32"/>
        <end position="132"/>
    </location>
</feature>
<gene>
    <name evidence="4" type="ORF">HUJ06_027890</name>
</gene>
<dbReference type="InterPro" id="IPR051955">
    <property type="entry name" value="PME_Inhibitor"/>
</dbReference>
<evidence type="ECO:0000256" key="2">
    <source>
        <dbReference type="SAM" id="SignalP"/>
    </source>
</evidence>
<dbReference type="NCBIfam" id="TIGR01614">
    <property type="entry name" value="PME_inhib"/>
    <property type="match status" value="1"/>
</dbReference>
<dbReference type="InterPro" id="IPR035513">
    <property type="entry name" value="Invertase/methylesterase_inhib"/>
</dbReference>
<reference evidence="4 5" key="1">
    <citation type="journal article" date="2020" name="Mol. Biol. Evol.">
        <title>Distinct Expression and Methylation Patterns for Genes with Different Fates following a Single Whole-Genome Duplication in Flowering Plants.</title>
        <authorList>
            <person name="Shi T."/>
            <person name="Rahmani R.S."/>
            <person name="Gugger P.F."/>
            <person name="Wang M."/>
            <person name="Li H."/>
            <person name="Zhang Y."/>
            <person name="Li Z."/>
            <person name="Wang Q."/>
            <person name="Van de Peer Y."/>
            <person name="Marchal K."/>
            <person name="Chen J."/>
        </authorList>
    </citation>
    <scope>NUCLEOTIDE SEQUENCE [LARGE SCALE GENOMIC DNA]</scope>
    <source>
        <tissue evidence="4">Leaf</tissue>
    </source>
</reference>
<evidence type="ECO:0000259" key="3">
    <source>
        <dbReference type="Pfam" id="PF04043"/>
    </source>
</evidence>
<protein>
    <recommendedName>
        <fullName evidence="3">Pectinesterase inhibitor domain-containing protein</fullName>
    </recommendedName>
</protein>
<dbReference type="EMBL" id="DUZY01000002">
    <property type="protein sequence ID" value="DAD26422.1"/>
    <property type="molecule type" value="Genomic_DNA"/>
</dbReference>
<dbReference type="AlphaFoldDB" id="A0A822Y2E3"/>
<keyword evidence="1 2" id="KW-0732">Signal</keyword>
<dbReference type="PANTHER" id="PTHR31080:SF117">
    <property type="entry name" value="PLANT INVERTASE_PECTIN METHYLESTERASE INHIBITOR SUPERFAMILY PROTEIN"/>
    <property type="match status" value="1"/>
</dbReference>
<dbReference type="GO" id="GO:0004857">
    <property type="term" value="F:enzyme inhibitor activity"/>
    <property type="evidence" value="ECO:0007669"/>
    <property type="project" value="InterPro"/>
</dbReference>
<dbReference type="Proteomes" id="UP000607653">
    <property type="component" value="Unassembled WGS sequence"/>
</dbReference>
<proteinExistence type="predicted"/>
<dbReference type="Gene3D" id="1.20.140.40">
    <property type="entry name" value="Invertase/pectin methylesterase inhibitor family protein"/>
    <property type="match status" value="1"/>
</dbReference>
<dbReference type="InterPro" id="IPR006501">
    <property type="entry name" value="Pectinesterase_inhib_dom"/>
</dbReference>
<feature type="signal peptide" evidence="2">
    <location>
        <begin position="1"/>
        <end position="31"/>
    </location>
</feature>
<keyword evidence="5" id="KW-1185">Reference proteome</keyword>